<dbReference type="EMBL" id="UETC01000002">
    <property type="protein sequence ID" value="SSA42025.1"/>
    <property type="molecule type" value="Genomic_DNA"/>
</dbReference>
<dbReference type="Pfam" id="PF02563">
    <property type="entry name" value="Poly_export"/>
    <property type="match status" value="1"/>
</dbReference>
<feature type="domain" description="Polysaccharide export protein N-terminal" evidence="2">
    <location>
        <begin position="3"/>
        <end position="73"/>
    </location>
</feature>
<sequence>MEVLSPGDLLQIFVEQDDVFTGDYVIGVDGRVRMPFARPVAAAGRSPAEVEAAIAAALVAEQIYDDTPSVSVLLGDYAEAAVFVSGAVFEPRQVVVGGSNAQTRDPLRQSARGAATSFRTLSAALRSAGGVRPDADLARVTLIRGGTRRVFDLSGAPRGRPFADPIVIAGDRVEVPSRGCFQDWLMVPSSISPPGVTVFLSNTAETVLANAPGAIPDAREMRYGTRFLQAVFGLNCVGGSKLTNANRRAVLFSRNPMTGESIVIDRSIEEILRRADRDAFNPYILPEDAMACYDSKTVSVKNLAAAFGIVAAGVMATD</sequence>
<evidence type="ECO:0000313" key="6">
    <source>
        <dbReference type="Proteomes" id="UP000251571"/>
    </source>
</evidence>
<evidence type="ECO:0000313" key="5">
    <source>
        <dbReference type="Proteomes" id="UP000245839"/>
    </source>
</evidence>
<keyword evidence="5" id="KW-1185">Reference proteome</keyword>
<dbReference type="PANTHER" id="PTHR33619">
    <property type="entry name" value="POLYSACCHARIDE EXPORT PROTEIN GFCE-RELATED"/>
    <property type="match status" value="1"/>
</dbReference>
<evidence type="ECO:0000313" key="3">
    <source>
        <dbReference type="EMBL" id="PWJ21419.1"/>
    </source>
</evidence>
<proteinExistence type="predicted"/>
<dbReference type="GO" id="GO:0015159">
    <property type="term" value="F:polysaccharide transmembrane transporter activity"/>
    <property type="evidence" value="ECO:0007669"/>
    <property type="project" value="InterPro"/>
</dbReference>
<protein>
    <submittedName>
        <fullName evidence="3">Protein involved in polysaccharide export with SLBB domain</fullName>
    </submittedName>
    <submittedName>
        <fullName evidence="4">Protein involved in polysaccharide export, contains SLBB domain of the beta-grasp fold</fullName>
    </submittedName>
</protein>
<dbReference type="InterPro" id="IPR049712">
    <property type="entry name" value="Poly_export"/>
</dbReference>
<reference evidence="3 5" key="2">
    <citation type="submission" date="2018-03" db="EMBL/GenBank/DDBJ databases">
        <title>Genomic Encyclopedia of Archaeal and Bacterial Type Strains, Phase II (KMG-II): from individual species to whole genera.</title>
        <authorList>
            <person name="Goeker M."/>
        </authorList>
    </citation>
    <scope>NUCLEOTIDE SEQUENCE [LARGE SCALE GENOMIC DNA]</scope>
    <source>
        <strain evidence="3 5">DSM 25227</strain>
    </source>
</reference>
<dbReference type="EMBL" id="QGDJ01000002">
    <property type="protein sequence ID" value="PWJ21419.1"/>
    <property type="molecule type" value="Genomic_DNA"/>
</dbReference>
<dbReference type="RefSeq" id="WP_170125342.1">
    <property type="nucleotide sequence ID" value="NZ_QGDJ01000002.1"/>
</dbReference>
<evidence type="ECO:0000313" key="4">
    <source>
        <dbReference type="EMBL" id="SSA42025.1"/>
    </source>
</evidence>
<dbReference type="PANTHER" id="PTHR33619:SF3">
    <property type="entry name" value="POLYSACCHARIDE EXPORT PROTEIN GFCE-RELATED"/>
    <property type="match status" value="1"/>
</dbReference>
<reference evidence="4 6" key="1">
    <citation type="submission" date="2016-10" db="EMBL/GenBank/DDBJ databases">
        <authorList>
            <person name="Cai Z."/>
        </authorList>
    </citation>
    <scope>NUCLEOTIDE SEQUENCE [LARGE SCALE GENOMIC DNA]</scope>
    <source>
        <strain evidence="4 6">DSM 25227</strain>
    </source>
</reference>
<organism evidence="4 6">
    <name type="scientific">Jannaschia seohaensis</name>
    <dbReference type="NCBI Taxonomy" id="475081"/>
    <lineage>
        <taxon>Bacteria</taxon>
        <taxon>Pseudomonadati</taxon>
        <taxon>Pseudomonadota</taxon>
        <taxon>Alphaproteobacteria</taxon>
        <taxon>Rhodobacterales</taxon>
        <taxon>Roseobacteraceae</taxon>
        <taxon>Jannaschia</taxon>
    </lineage>
</organism>
<dbReference type="InterPro" id="IPR003715">
    <property type="entry name" value="Poly_export_N"/>
</dbReference>
<keyword evidence="1" id="KW-0732">Signal</keyword>
<dbReference type="Proteomes" id="UP000245839">
    <property type="component" value="Unassembled WGS sequence"/>
</dbReference>
<dbReference type="AlphaFoldDB" id="A0A2Y9ACU1"/>
<accession>A0A2Y9ACU1</accession>
<gene>
    <name evidence="3" type="ORF">BCF38_102672</name>
    <name evidence="4" type="ORF">SAMN05421539_102672</name>
</gene>
<dbReference type="Proteomes" id="UP000251571">
    <property type="component" value="Unassembled WGS sequence"/>
</dbReference>
<evidence type="ECO:0000256" key="1">
    <source>
        <dbReference type="ARBA" id="ARBA00022729"/>
    </source>
</evidence>
<evidence type="ECO:0000259" key="2">
    <source>
        <dbReference type="Pfam" id="PF02563"/>
    </source>
</evidence>
<dbReference type="Gene3D" id="3.10.560.10">
    <property type="entry name" value="Outer membrane lipoprotein wza domain like"/>
    <property type="match status" value="1"/>
</dbReference>
<name>A0A2Y9ACU1_9RHOB</name>